<reference evidence="2 3" key="1">
    <citation type="submission" date="2019-12" db="EMBL/GenBank/DDBJ databases">
        <title>A genome sequence resource for the geographically widespread anthracnose pathogen Colletotrichum asianum.</title>
        <authorList>
            <person name="Meng Y."/>
        </authorList>
    </citation>
    <scope>NUCLEOTIDE SEQUENCE [LARGE SCALE GENOMIC DNA]</scope>
    <source>
        <strain evidence="2 3">ICMP 18580</strain>
    </source>
</reference>
<name>A0A8H3VVU0_9PEZI</name>
<dbReference type="EMBL" id="WOWK01000240">
    <property type="protein sequence ID" value="KAF0315059.1"/>
    <property type="molecule type" value="Genomic_DNA"/>
</dbReference>
<feature type="compositionally biased region" description="Basic and acidic residues" evidence="1">
    <location>
        <begin position="197"/>
        <end position="212"/>
    </location>
</feature>
<feature type="region of interest" description="Disordered" evidence="1">
    <location>
        <begin position="1"/>
        <end position="284"/>
    </location>
</feature>
<evidence type="ECO:0000313" key="2">
    <source>
        <dbReference type="EMBL" id="KAF0315059.1"/>
    </source>
</evidence>
<evidence type="ECO:0000313" key="3">
    <source>
        <dbReference type="Proteomes" id="UP000434172"/>
    </source>
</evidence>
<feature type="compositionally biased region" description="Basic and acidic residues" evidence="1">
    <location>
        <begin position="63"/>
        <end position="76"/>
    </location>
</feature>
<feature type="compositionally biased region" description="Low complexity" evidence="1">
    <location>
        <begin position="17"/>
        <end position="33"/>
    </location>
</feature>
<feature type="compositionally biased region" description="Basic residues" evidence="1">
    <location>
        <begin position="149"/>
        <end position="159"/>
    </location>
</feature>
<accession>A0A8H3VVU0</accession>
<proteinExistence type="predicted"/>
<dbReference type="Proteomes" id="UP000434172">
    <property type="component" value="Unassembled WGS sequence"/>
</dbReference>
<protein>
    <submittedName>
        <fullName evidence="2">Uncharacterized protein</fullName>
    </submittedName>
</protein>
<feature type="compositionally biased region" description="Basic and acidic residues" evidence="1">
    <location>
        <begin position="162"/>
        <end position="178"/>
    </location>
</feature>
<dbReference type="AlphaFoldDB" id="A0A8H3VVU0"/>
<gene>
    <name evidence="2" type="ORF">GQ607_017701</name>
</gene>
<organism evidence="2 3">
    <name type="scientific">Colletotrichum asianum</name>
    <dbReference type="NCBI Taxonomy" id="702518"/>
    <lineage>
        <taxon>Eukaryota</taxon>
        <taxon>Fungi</taxon>
        <taxon>Dikarya</taxon>
        <taxon>Ascomycota</taxon>
        <taxon>Pezizomycotina</taxon>
        <taxon>Sordariomycetes</taxon>
        <taxon>Hypocreomycetidae</taxon>
        <taxon>Glomerellales</taxon>
        <taxon>Glomerellaceae</taxon>
        <taxon>Colletotrichum</taxon>
        <taxon>Colletotrichum gloeosporioides species complex</taxon>
    </lineage>
</organism>
<evidence type="ECO:0000256" key="1">
    <source>
        <dbReference type="SAM" id="MobiDB-lite"/>
    </source>
</evidence>
<keyword evidence="3" id="KW-1185">Reference proteome</keyword>
<feature type="compositionally biased region" description="Basic and acidic residues" evidence="1">
    <location>
        <begin position="84"/>
        <end position="111"/>
    </location>
</feature>
<feature type="compositionally biased region" description="Basic and acidic residues" evidence="1">
    <location>
        <begin position="223"/>
        <end position="237"/>
    </location>
</feature>
<sequence>MGRPHRRAPDIDLDGSYPPHAYQYRRPAAAPYDDPYPPRGRSPGPRRRHRSEPAAAPVASYDDNPREHAQKKDPRESRRHRKERKDTVLDDHIAPVDTRRDRKAPKESYHDDYDEALPQRARSHGPSAGDSYRATNDREGFDTYAPASRRGRERQHAYHPPRTSETRRAKYPDYDPEMRPSNTRRSRYADYDPEPQISDRRRSRHAEDDGAVPRRASATYRARHSDYQTEPNRRSTEHAAPGRGNGKNDSPGRFVQPGQERSARGRSVPRNPAIGNAARGARPRAKSAVGYAALGEAAQTAFRVGSQAAYQMRNEPGPWIGEKGTKVATAALGAALVDTFVGHKASGMKGGMRHQALRQACEMGIRNFVMQPAVNSANSYGGSGGGSGRRRR</sequence>
<comment type="caution">
    <text evidence="2">The sequence shown here is derived from an EMBL/GenBank/DDBJ whole genome shotgun (WGS) entry which is preliminary data.</text>
</comment>
<dbReference type="OrthoDB" id="3539922at2759"/>